<dbReference type="PANTHER" id="PTHR34220">
    <property type="entry name" value="SENSOR HISTIDINE KINASE YPDA"/>
    <property type="match status" value="1"/>
</dbReference>
<proteinExistence type="predicted"/>
<reference evidence="6 7" key="1">
    <citation type="submission" date="2021-07" db="EMBL/GenBank/DDBJ databases">
        <title>Paenibacillus radiodurans sp. nov., isolated from the southeastern edge of Tengger Desert.</title>
        <authorList>
            <person name="Zhang G."/>
        </authorList>
    </citation>
    <scope>NUCLEOTIDE SEQUENCE [LARGE SCALE GENOMIC DNA]</scope>
    <source>
        <strain evidence="6 7">CCM 7311</strain>
    </source>
</reference>
<evidence type="ECO:0000256" key="2">
    <source>
        <dbReference type="ARBA" id="ARBA00022475"/>
    </source>
</evidence>
<evidence type="ECO:0000313" key="6">
    <source>
        <dbReference type="EMBL" id="MBW7458176.1"/>
    </source>
</evidence>
<keyword evidence="6" id="KW-0808">Transferase</keyword>
<dbReference type="InterPro" id="IPR050640">
    <property type="entry name" value="Bact_2-comp_sensor_kinase"/>
</dbReference>
<dbReference type="InterPro" id="IPR003660">
    <property type="entry name" value="HAMP_dom"/>
</dbReference>
<feature type="transmembrane region" description="Helical" evidence="4">
    <location>
        <begin position="284"/>
        <end position="306"/>
    </location>
</feature>
<keyword evidence="2" id="KW-1003">Cell membrane</keyword>
<feature type="transmembrane region" description="Helical" evidence="4">
    <location>
        <begin position="21"/>
        <end position="41"/>
    </location>
</feature>
<organism evidence="6 7">
    <name type="scientific">Paenibacillus sepulcri</name>
    <dbReference type="NCBI Taxonomy" id="359917"/>
    <lineage>
        <taxon>Bacteria</taxon>
        <taxon>Bacillati</taxon>
        <taxon>Bacillota</taxon>
        <taxon>Bacilli</taxon>
        <taxon>Bacillales</taxon>
        <taxon>Paenibacillaceae</taxon>
        <taxon>Paenibacillus</taxon>
    </lineage>
</organism>
<evidence type="ECO:0000256" key="3">
    <source>
        <dbReference type="ARBA" id="ARBA00023136"/>
    </source>
</evidence>
<dbReference type="InterPro" id="IPR010559">
    <property type="entry name" value="Sig_transdc_His_kin_internal"/>
</dbReference>
<dbReference type="Pfam" id="PF06580">
    <property type="entry name" value="His_kinase"/>
    <property type="match status" value="1"/>
</dbReference>
<dbReference type="PROSITE" id="PS50885">
    <property type="entry name" value="HAMP"/>
    <property type="match status" value="1"/>
</dbReference>
<comment type="caution">
    <text evidence="6">The sequence shown here is derived from an EMBL/GenBank/DDBJ whole genome shotgun (WGS) entry which is preliminary data.</text>
</comment>
<evidence type="ECO:0000256" key="1">
    <source>
        <dbReference type="ARBA" id="ARBA00004236"/>
    </source>
</evidence>
<evidence type="ECO:0000256" key="4">
    <source>
        <dbReference type="SAM" id="Phobius"/>
    </source>
</evidence>
<dbReference type="Gene3D" id="6.10.340.10">
    <property type="match status" value="1"/>
</dbReference>
<dbReference type="EMBL" id="JAHZIK010001099">
    <property type="protein sequence ID" value="MBW7458176.1"/>
    <property type="molecule type" value="Genomic_DNA"/>
</dbReference>
<keyword evidence="6" id="KW-0418">Kinase</keyword>
<accession>A0ABS7CC19</accession>
<feature type="domain" description="HAMP" evidence="5">
    <location>
        <begin position="307"/>
        <end position="359"/>
    </location>
</feature>
<keyword evidence="4" id="KW-1133">Transmembrane helix</keyword>
<evidence type="ECO:0000313" key="7">
    <source>
        <dbReference type="Proteomes" id="UP001519887"/>
    </source>
</evidence>
<sequence length="455" mass="52107">MANFMFDFVNSIRSRLFYKMLIIYSLLTLVPLIVVSTTFYYRSSQLIGKKATENAQQELGAAATAIDAPLLAIKKRMLEVGERNTIQSYLKLYQQTDANATNDDNRSNLLESVKDVLQVELVEMKRTIGPFVDNMYLITPDDLVVGIDGSLMLQYPSAYRLLPFEFERMPEWAFFTDDGRMACDMKIFGVDKELDTDKLLGQIVVTLLPSGLQNAYAGFAPGTFFITSSDNIVLSASDPGEIGSVLDVRGPSRQLLIRQKSQYADFRYIFLATPGTDEIVEKQALFSASLTFVAWLAVLVVTYLILKQVTDPIQRLTRLMRRAEKEEYQLIQDVVTRDEIAMLCHGYNRLVLRTKDLIDKNYKNELLVREAELKAIRMYINPHFLYNTLEYISIMSQNPGKARYVPDIVQKLSSIFRFSIMPGGKFVSLETEFEFAEKYLQIHRYRFGGRMQHTI</sequence>
<name>A0ABS7CC19_9BACL</name>
<keyword evidence="7" id="KW-1185">Reference proteome</keyword>
<keyword evidence="4" id="KW-0812">Transmembrane</keyword>
<evidence type="ECO:0000259" key="5">
    <source>
        <dbReference type="PROSITE" id="PS50885"/>
    </source>
</evidence>
<dbReference type="Proteomes" id="UP001519887">
    <property type="component" value="Unassembled WGS sequence"/>
</dbReference>
<dbReference type="PANTHER" id="PTHR34220:SF7">
    <property type="entry name" value="SENSOR HISTIDINE KINASE YPDA"/>
    <property type="match status" value="1"/>
</dbReference>
<dbReference type="GO" id="GO:0016301">
    <property type="term" value="F:kinase activity"/>
    <property type="evidence" value="ECO:0007669"/>
    <property type="project" value="UniProtKB-KW"/>
</dbReference>
<comment type="subcellular location">
    <subcellularLocation>
        <location evidence="1">Cell membrane</location>
    </subcellularLocation>
</comment>
<keyword evidence="3 4" id="KW-0472">Membrane</keyword>
<protein>
    <submittedName>
        <fullName evidence="6">Histidine kinase</fullName>
    </submittedName>
</protein>
<feature type="non-terminal residue" evidence="6">
    <location>
        <position position="455"/>
    </location>
</feature>
<gene>
    <name evidence="6" type="ORF">K0U00_29455</name>
</gene>